<reference evidence="3 4" key="1">
    <citation type="submission" date="2016-03" db="EMBL/GenBank/DDBJ databases">
        <authorList>
            <person name="Ploux O."/>
        </authorList>
    </citation>
    <scope>NUCLEOTIDE SEQUENCE [LARGE SCALE GENOMIC DNA]</scope>
    <source>
        <strain evidence="3 4">UAMH 11012</strain>
    </source>
</reference>
<protein>
    <recommendedName>
        <fullName evidence="2">DUF7702 domain-containing protein</fullName>
    </recommendedName>
</protein>
<accession>A0A1L7WFF4</accession>
<dbReference type="EMBL" id="FJOG01000002">
    <property type="protein sequence ID" value="CZR51469.1"/>
    <property type="molecule type" value="Genomic_DNA"/>
</dbReference>
<evidence type="ECO:0000256" key="1">
    <source>
        <dbReference type="SAM" id="Phobius"/>
    </source>
</evidence>
<keyword evidence="1" id="KW-0812">Transmembrane</keyword>
<feature type="transmembrane region" description="Helical" evidence="1">
    <location>
        <begin position="6"/>
        <end position="27"/>
    </location>
</feature>
<gene>
    <name evidence="3" type="ORF">PAC_01345</name>
</gene>
<sequence length="326" mass="35646">MSDDHNLNIAQLAIYAILILPTLYVLIRHSLPGLLGWLYLAAFCMLRIVGAGLALSNGPTDKTAAIISSIGLSPLLLAVSGVLHEARHYRNPSLARKVELILVLLYHIFVTTGLALLASGSSAFSSSTNNPNKSDENLLKVGIVILLLSWVMVYVWGLFSLLPSQGRRDAPAYSLGTKLLYATLFALPFVGMRMMYSTISILAPSKNLSPVNAALGLRLGLSFIPELIAVIGFVVVGILTRNVRRAGRGDRMREVDVRMVRMESERGKDGEVAGRRLMGSSDFDSRSFKEPESGECSAGVETWVELHPRIDCCDWVCGCWDSYKEC</sequence>
<evidence type="ECO:0000313" key="3">
    <source>
        <dbReference type="EMBL" id="CZR51469.1"/>
    </source>
</evidence>
<proteinExistence type="predicted"/>
<organism evidence="3 4">
    <name type="scientific">Phialocephala subalpina</name>
    <dbReference type="NCBI Taxonomy" id="576137"/>
    <lineage>
        <taxon>Eukaryota</taxon>
        <taxon>Fungi</taxon>
        <taxon>Dikarya</taxon>
        <taxon>Ascomycota</taxon>
        <taxon>Pezizomycotina</taxon>
        <taxon>Leotiomycetes</taxon>
        <taxon>Helotiales</taxon>
        <taxon>Mollisiaceae</taxon>
        <taxon>Phialocephala</taxon>
        <taxon>Phialocephala fortinii species complex</taxon>
    </lineage>
</organism>
<evidence type="ECO:0000313" key="4">
    <source>
        <dbReference type="Proteomes" id="UP000184330"/>
    </source>
</evidence>
<feature type="transmembrane region" description="Helical" evidence="1">
    <location>
        <begin position="98"/>
        <end position="118"/>
    </location>
</feature>
<keyword evidence="4" id="KW-1185">Reference proteome</keyword>
<dbReference type="OrthoDB" id="2560628at2759"/>
<dbReference type="Proteomes" id="UP000184330">
    <property type="component" value="Unassembled WGS sequence"/>
</dbReference>
<feature type="domain" description="DUF7702" evidence="2">
    <location>
        <begin position="3"/>
        <end position="241"/>
    </location>
</feature>
<feature type="transmembrane region" description="Helical" evidence="1">
    <location>
        <begin position="34"/>
        <end position="54"/>
    </location>
</feature>
<feature type="transmembrane region" description="Helical" evidence="1">
    <location>
        <begin position="179"/>
        <end position="203"/>
    </location>
</feature>
<evidence type="ECO:0000259" key="2">
    <source>
        <dbReference type="Pfam" id="PF24800"/>
    </source>
</evidence>
<dbReference type="InterPro" id="IPR056119">
    <property type="entry name" value="DUF7702"/>
</dbReference>
<feature type="transmembrane region" description="Helical" evidence="1">
    <location>
        <begin position="138"/>
        <end position="159"/>
    </location>
</feature>
<dbReference type="PANTHER" id="PTHR42109">
    <property type="entry name" value="UNPLACED GENOMIC SCAFFOLD UM_SCAF_CONTIG_1.265, WHOLE GENOME SHOTGUN SEQUENCE"/>
    <property type="match status" value="1"/>
</dbReference>
<keyword evidence="1" id="KW-1133">Transmembrane helix</keyword>
<keyword evidence="1" id="KW-0472">Membrane</keyword>
<dbReference type="PANTHER" id="PTHR42109:SF3">
    <property type="entry name" value="INTEGRAL MEMBRANE PROTEIN (AFU_ORTHOLOGUE AFUA_5G00100)"/>
    <property type="match status" value="1"/>
</dbReference>
<feature type="transmembrane region" description="Helical" evidence="1">
    <location>
        <begin position="223"/>
        <end position="243"/>
    </location>
</feature>
<dbReference type="Pfam" id="PF24800">
    <property type="entry name" value="DUF7702"/>
    <property type="match status" value="1"/>
</dbReference>
<dbReference type="AlphaFoldDB" id="A0A1L7WFF4"/>
<feature type="transmembrane region" description="Helical" evidence="1">
    <location>
        <begin position="66"/>
        <end position="86"/>
    </location>
</feature>
<name>A0A1L7WFF4_9HELO</name>